<keyword evidence="6" id="KW-1185">Reference proteome</keyword>
<dbReference type="PANTHER" id="PTHR33164:SF57">
    <property type="entry name" value="MARR-FAMILY TRANSCRIPTIONAL REGULATOR"/>
    <property type="match status" value="1"/>
</dbReference>
<dbReference type="GO" id="GO:0003700">
    <property type="term" value="F:DNA-binding transcription factor activity"/>
    <property type="evidence" value="ECO:0007669"/>
    <property type="project" value="InterPro"/>
</dbReference>
<dbReference type="KEGG" id="brv:CFK39_08665"/>
<accession>A0A220UCE5</accession>
<dbReference type="InterPro" id="IPR036388">
    <property type="entry name" value="WH-like_DNA-bd_sf"/>
</dbReference>
<dbReference type="OrthoDB" id="8966183at2"/>
<protein>
    <recommendedName>
        <fullName evidence="4">HTH marR-type domain-containing protein</fullName>
    </recommendedName>
</protein>
<keyword evidence="1" id="KW-0805">Transcription regulation</keyword>
<dbReference type="SUPFAM" id="SSF46785">
    <property type="entry name" value="Winged helix' DNA-binding domain"/>
    <property type="match status" value="1"/>
</dbReference>
<proteinExistence type="predicted"/>
<evidence type="ECO:0000313" key="5">
    <source>
        <dbReference type="EMBL" id="ASK65888.1"/>
    </source>
</evidence>
<sequence>MPQTTIDREDPGDAGAILRELVTTLRVFRYAGQQSGQRTAWSTASGVLQFLDHRDARLSELAREVSASVSVTSRAVDALEQDGHVERRVDASDGRACVVSLTPRGRTHLHETQREIAAEFTDVLHDWSPQEIHDALEVLQKLNLRLADFTSRLHGGQGKDLTR</sequence>
<evidence type="ECO:0000256" key="1">
    <source>
        <dbReference type="ARBA" id="ARBA00023015"/>
    </source>
</evidence>
<dbReference type="SMART" id="SM00347">
    <property type="entry name" value="HTH_MARR"/>
    <property type="match status" value="1"/>
</dbReference>
<dbReference type="InterPro" id="IPR000835">
    <property type="entry name" value="HTH_MarR-typ"/>
</dbReference>
<dbReference type="Pfam" id="PF01047">
    <property type="entry name" value="MarR"/>
    <property type="match status" value="1"/>
</dbReference>
<dbReference type="PROSITE" id="PS50995">
    <property type="entry name" value="HTH_MARR_2"/>
    <property type="match status" value="1"/>
</dbReference>
<evidence type="ECO:0000259" key="4">
    <source>
        <dbReference type="PROSITE" id="PS50995"/>
    </source>
</evidence>
<dbReference type="Proteomes" id="UP000198398">
    <property type="component" value="Chromosome"/>
</dbReference>
<evidence type="ECO:0000256" key="2">
    <source>
        <dbReference type="ARBA" id="ARBA00023125"/>
    </source>
</evidence>
<dbReference type="PANTHER" id="PTHR33164">
    <property type="entry name" value="TRANSCRIPTIONAL REGULATOR, MARR FAMILY"/>
    <property type="match status" value="1"/>
</dbReference>
<dbReference type="GO" id="GO:0006950">
    <property type="term" value="P:response to stress"/>
    <property type="evidence" value="ECO:0007669"/>
    <property type="project" value="TreeGrafter"/>
</dbReference>
<dbReference type="InterPro" id="IPR023187">
    <property type="entry name" value="Tscrpt_reg_MarR-type_CS"/>
</dbReference>
<name>A0A220UCE5_9MICO</name>
<evidence type="ECO:0000313" key="6">
    <source>
        <dbReference type="Proteomes" id="UP000198398"/>
    </source>
</evidence>
<dbReference type="InterPro" id="IPR036390">
    <property type="entry name" value="WH_DNA-bd_sf"/>
</dbReference>
<dbReference type="AlphaFoldDB" id="A0A220UCE5"/>
<dbReference type="PRINTS" id="PR00598">
    <property type="entry name" value="HTHMARR"/>
</dbReference>
<dbReference type="PROSITE" id="PS01117">
    <property type="entry name" value="HTH_MARR_1"/>
    <property type="match status" value="1"/>
</dbReference>
<gene>
    <name evidence="5" type="ORF">CFK39_08665</name>
</gene>
<dbReference type="InterPro" id="IPR039422">
    <property type="entry name" value="MarR/SlyA-like"/>
</dbReference>
<organism evidence="5 6">
    <name type="scientific">Brachybacterium avium</name>
    <dbReference type="NCBI Taxonomy" id="2017485"/>
    <lineage>
        <taxon>Bacteria</taxon>
        <taxon>Bacillati</taxon>
        <taxon>Actinomycetota</taxon>
        <taxon>Actinomycetes</taxon>
        <taxon>Micrococcales</taxon>
        <taxon>Dermabacteraceae</taxon>
        <taxon>Brachybacterium</taxon>
    </lineage>
</organism>
<dbReference type="Gene3D" id="1.10.10.10">
    <property type="entry name" value="Winged helix-like DNA-binding domain superfamily/Winged helix DNA-binding domain"/>
    <property type="match status" value="1"/>
</dbReference>
<reference evidence="6" key="1">
    <citation type="submission" date="2017-07" db="EMBL/GenBank/DDBJ databases">
        <title>Brachybacterium sp. VR2415.</title>
        <authorList>
            <person name="Tak E.J."/>
            <person name="Bae J.-W."/>
        </authorList>
    </citation>
    <scope>NUCLEOTIDE SEQUENCE [LARGE SCALE GENOMIC DNA]</scope>
    <source>
        <strain evidence="6">VR2415</strain>
    </source>
</reference>
<keyword evidence="2" id="KW-0238">DNA-binding</keyword>
<keyword evidence="3" id="KW-0804">Transcription</keyword>
<evidence type="ECO:0000256" key="3">
    <source>
        <dbReference type="ARBA" id="ARBA00023163"/>
    </source>
</evidence>
<dbReference type="EMBL" id="CP022316">
    <property type="protein sequence ID" value="ASK65888.1"/>
    <property type="molecule type" value="Genomic_DNA"/>
</dbReference>
<dbReference type="GO" id="GO:0003677">
    <property type="term" value="F:DNA binding"/>
    <property type="evidence" value="ECO:0007669"/>
    <property type="project" value="UniProtKB-KW"/>
</dbReference>
<feature type="domain" description="HTH marR-type" evidence="4">
    <location>
        <begin position="1"/>
        <end position="144"/>
    </location>
</feature>
<dbReference type="RefSeq" id="WP_089065129.1">
    <property type="nucleotide sequence ID" value="NZ_CP022316.1"/>
</dbReference>